<name>A0A4Y5YPP1_9MICO</name>
<gene>
    <name evidence="1" type="ORF">FIV50_08565</name>
</gene>
<organism evidence="1 2">
    <name type="scientific">Microbacterium foliorum</name>
    <dbReference type="NCBI Taxonomy" id="104336"/>
    <lineage>
        <taxon>Bacteria</taxon>
        <taxon>Bacillati</taxon>
        <taxon>Actinomycetota</taxon>
        <taxon>Actinomycetes</taxon>
        <taxon>Micrococcales</taxon>
        <taxon>Microbacteriaceae</taxon>
        <taxon>Microbacterium</taxon>
    </lineage>
</organism>
<dbReference type="Proteomes" id="UP000316125">
    <property type="component" value="Chromosome"/>
</dbReference>
<evidence type="ECO:0008006" key="3">
    <source>
        <dbReference type="Google" id="ProtNLM"/>
    </source>
</evidence>
<reference evidence="1 2" key="1">
    <citation type="submission" date="2019-06" db="EMBL/GenBank/DDBJ databases">
        <title>Complete genome of Microbacterium foliorum M2.</title>
        <authorList>
            <person name="Cao G."/>
        </authorList>
    </citation>
    <scope>NUCLEOTIDE SEQUENCE [LARGE SCALE GENOMIC DNA]</scope>
    <source>
        <strain evidence="1 2">M2</strain>
    </source>
</reference>
<sequence length="350" mass="39371">MRLPAAQHLLGMLGDRSLKLDHAAFDALPPSPAVEHLREMLTHHHILPDRGDIHLARFLPWLDIKLSKFQDRPHIHQPLEQFGRWHHLRRLRADPAPKNMDYATRTAKQEITEAGKFLAWLDEEQHTKVDDLKQEQIDLYWSEGPSTRKHVRAFLQQRKLTGRNRPLTARARTAESSPMVTAQERLDAIRLVIESKNVIPGTRLAAVIFLLYGTPIGRIVALPADSIRSTLDGMTISLGSQPAPVPELLIPLVNEHLNNGARSRSMNKDSPWLFPSTKSGQHISANTLWNRLKIFSIQPLATRNATLFDLTKELDAATLGALLGYSTQIMAAHAARSGNIMGHYPVLKLE</sequence>
<evidence type="ECO:0000313" key="2">
    <source>
        <dbReference type="Proteomes" id="UP000316125"/>
    </source>
</evidence>
<accession>A0A4Y5YPP1</accession>
<dbReference type="RefSeq" id="WP_140037075.1">
    <property type="nucleotide sequence ID" value="NZ_CP041040.1"/>
</dbReference>
<protein>
    <recommendedName>
        <fullName evidence="3">Tyr recombinase domain-containing protein</fullName>
    </recommendedName>
</protein>
<evidence type="ECO:0000313" key="1">
    <source>
        <dbReference type="EMBL" id="QDE34840.1"/>
    </source>
</evidence>
<dbReference type="EMBL" id="CP041040">
    <property type="protein sequence ID" value="QDE34840.1"/>
    <property type="molecule type" value="Genomic_DNA"/>
</dbReference>
<dbReference type="AlphaFoldDB" id="A0A4Y5YPP1"/>
<proteinExistence type="predicted"/>
<dbReference type="OrthoDB" id="3405537at2"/>